<dbReference type="AlphaFoldDB" id="N8YB40"/>
<protein>
    <submittedName>
        <fullName evidence="2">Uncharacterized protein</fullName>
    </submittedName>
</protein>
<dbReference type="HOGENOM" id="CLU_1232858_0_0_6"/>
<dbReference type="PATRIC" id="fig|1217656.3.peg.2551"/>
<proteinExistence type="predicted"/>
<accession>N8YB40</accession>
<keyword evidence="3" id="KW-1185">Reference proteome</keyword>
<dbReference type="eggNOG" id="ENOG5032TNX">
    <property type="taxonomic scope" value="Bacteria"/>
</dbReference>
<feature type="transmembrane region" description="Helical" evidence="1">
    <location>
        <begin position="12"/>
        <end position="31"/>
    </location>
</feature>
<dbReference type="EMBL" id="APPJ01000011">
    <property type="protein sequence ID" value="ENV16858.1"/>
    <property type="molecule type" value="Genomic_DNA"/>
</dbReference>
<keyword evidence="1" id="KW-1133">Transmembrane helix</keyword>
<evidence type="ECO:0000313" key="2">
    <source>
        <dbReference type="EMBL" id="ENV16858.1"/>
    </source>
</evidence>
<comment type="caution">
    <text evidence="2">The sequence shown here is derived from an EMBL/GenBank/DDBJ whole genome shotgun (WGS) entry which is preliminary data.</text>
</comment>
<name>N8YB40_ACIGI</name>
<sequence>MEMWIFKSIRNLLFTFISVVLLIALCVWLYLNIHASMEVSAQSAQIQLSKSLPTKIHVGNYLQTHAQGALDTELTIDRELALPLKGKYLANLSFVVTTPIEVELDYETDIQIETLMPLETTTDLVYQNKLLPQFPLKVDIPIKLSVPFKLKRRYQVPIKIMFDGPVYLEFDEVIHLYVKHKLKPILNINDPMTMKKIAVFRATMYNTERQSLADLEMNIDFPIKNIHP</sequence>
<organism evidence="2 3">
    <name type="scientific">Acinetobacter guillouiae NIPH 991</name>
    <dbReference type="NCBI Taxonomy" id="1217656"/>
    <lineage>
        <taxon>Bacteria</taxon>
        <taxon>Pseudomonadati</taxon>
        <taxon>Pseudomonadota</taxon>
        <taxon>Gammaproteobacteria</taxon>
        <taxon>Moraxellales</taxon>
        <taxon>Moraxellaceae</taxon>
        <taxon>Acinetobacter</taxon>
    </lineage>
</organism>
<dbReference type="Proteomes" id="UP000013148">
    <property type="component" value="Unassembled WGS sequence"/>
</dbReference>
<reference evidence="2 3" key="1">
    <citation type="submission" date="2013-02" db="EMBL/GenBank/DDBJ databases">
        <title>The Genome Sequence of Acinetobacter guillouiae NIPH 991.</title>
        <authorList>
            <consortium name="The Broad Institute Genome Sequencing Platform"/>
            <consortium name="The Broad Institute Genome Sequencing Center for Infectious Disease"/>
            <person name="Cerqueira G."/>
            <person name="Feldgarden M."/>
            <person name="Courvalin P."/>
            <person name="Perichon B."/>
            <person name="Grillot-Courvalin C."/>
            <person name="Clermont D."/>
            <person name="Rocha E."/>
            <person name="Yoon E.-J."/>
            <person name="Nemec A."/>
            <person name="Walker B."/>
            <person name="Young S.K."/>
            <person name="Zeng Q."/>
            <person name="Gargeya S."/>
            <person name="Fitzgerald M."/>
            <person name="Haas B."/>
            <person name="Abouelleil A."/>
            <person name="Alvarado L."/>
            <person name="Arachchi H.M."/>
            <person name="Berlin A.M."/>
            <person name="Chapman S.B."/>
            <person name="Dewar J."/>
            <person name="Goldberg J."/>
            <person name="Griggs A."/>
            <person name="Gujja S."/>
            <person name="Hansen M."/>
            <person name="Howarth C."/>
            <person name="Imamovic A."/>
            <person name="Larimer J."/>
            <person name="McCowan C."/>
            <person name="Murphy C."/>
            <person name="Neiman D."/>
            <person name="Pearson M."/>
            <person name="Priest M."/>
            <person name="Roberts A."/>
            <person name="Saif S."/>
            <person name="Shea T."/>
            <person name="Sisk P."/>
            <person name="Sykes S."/>
            <person name="Wortman J."/>
            <person name="Nusbaum C."/>
            <person name="Birren B."/>
        </authorList>
    </citation>
    <scope>NUCLEOTIDE SEQUENCE [LARGE SCALE GENOMIC DNA]</scope>
    <source>
        <strain evidence="2 3">NIPH 991</strain>
    </source>
</reference>
<evidence type="ECO:0000256" key="1">
    <source>
        <dbReference type="SAM" id="Phobius"/>
    </source>
</evidence>
<keyword evidence="1" id="KW-0472">Membrane</keyword>
<gene>
    <name evidence="2" type="ORF">F964_02606</name>
</gene>
<evidence type="ECO:0000313" key="3">
    <source>
        <dbReference type="Proteomes" id="UP000013148"/>
    </source>
</evidence>
<keyword evidence="1" id="KW-0812">Transmembrane</keyword>